<accession>A0AB73T5Q1</accession>
<dbReference type="PANTHER" id="PTHR35579">
    <property type="entry name" value="CRISPR SYSTEM CMS ENDORIBONUCLEASE CSM3"/>
    <property type="match status" value="1"/>
</dbReference>
<evidence type="ECO:0000256" key="1">
    <source>
        <dbReference type="ARBA" id="ARBA00023118"/>
    </source>
</evidence>
<evidence type="ECO:0000259" key="2">
    <source>
        <dbReference type="Pfam" id="PF03787"/>
    </source>
</evidence>
<dbReference type="InterPro" id="IPR005537">
    <property type="entry name" value="RAMP_III_fam"/>
</dbReference>
<dbReference type="CDD" id="cd09726">
    <property type="entry name" value="RAMP_I_III"/>
    <property type="match status" value="1"/>
</dbReference>
<keyword evidence="1" id="KW-0051">Antiviral defense</keyword>
<feature type="domain" description="CRISPR type III-associated protein" evidence="2">
    <location>
        <begin position="8"/>
        <end position="201"/>
    </location>
</feature>
<gene>
    <name evidence="3" type="ORF">C7383_10444</name>
</gene>
<dbReference type="RefSeq" id="WP_109625750.1">
    <property type="nucleotide sequence ID" value="NZ_JANKBI010000008.1"/>
</dbReference>
<sequence length="707" mass="80378">MKKWNLKIILKSDLCTATGEDAPGIINVKTALENGIPYIPAKRIKGCLLEAGMEMRDNGLIEGDTLERIFGKPGAERTEGVYIGDSHLHSIPQYMFGEGKGVPVQIGDYELFQSEIRNCLESEKTYFEEFFTRKRTRTAIDTQTGTAKKNTLRTMQVVPAGVEFVSCIEGELNDKDEAVLIKCAKGLRHMGLGITRGWGEVQCILEEVTTETLLSVDSNIKKQGDFTKEKSDIFKEYDPEEDVVMSYEIYFDSPVMIDGNNDCLPAGPVLGALAGMYIRKFSLGADAHKDENFSRIFLHDGVQFGYGYLKRNDKIYVPCPKAIAEMRENDGNWFNIEQDRELKRKELKGLVCWEGEELHIASANREIHFHHARPIDRGIAHALNDRAADSSIPTGEFFEYTPLSKGQTYAGTWRGKAKDIRVLAECLQDNDYRLRIGRSRTAEYGNCTFKIVRVDLKTNQIEPSPGGNEWMMWLLSPLIIRDEKSGDYTLKEVGLIKQLGEILGCKKIELRKIAGSCTVYSGYNSRWGMPMVSCPAADVGSTFYLKTDHEIHACKLEENRWGELTGRGCGQVAVRPWNKEDTDKIIIDSDAVYNIEKSHNSIAERIICLRKHQLECEYETIEELDIVKMDELPPSSAISLLSQLLRSYAQNKDFYEQIKEKVMCIQKEDKRDKILKLIEPCEGKPYEFMKLYLENAKWKARCRVKDE</sequence>
<evidence type="ECO:0000313" key="3">
    <source>
        <dbReference type="EMBL" id="PWJ76599.1"/>
    </source>
</evidence>
<keyword evidence="4" id="KW-1185">Reference proteome</keyword>
<evidence type="ECO:0000313" key="4">
    <source>
        <dbReference type="Proteomes" id="UP000245412"/>
    </source>
</evidence>
<comment type="caution">
    <text evidence="3">The sequence shown here is derived from an EMBL/GenBank/DDBJ whole genome shotgun (WGS) entry which is preliminary data.</text>
</comment>
<dbReference type="AlphaFoldDB" id="A0AB73T5Q1"/>
<reference evidence="3 4" key="1">
    <citation type="submission" date="2018-05" db="EMBL/GenBank/DDBJ databases">
        <authorList>
            <person name="Goeker M."/>
            <person name="Huntemann M."/>
            <person name="Clum A."/>
            <person name="Pillay M."/>
            <person name="Palaniappan K."/>
            <person name="Varghese N."/>
            <person name="Mikhailova N."/>
            <person name="Stamatis D."/>
            <person name="Reddy T."/>
            <person name="Daum C."/>
            <person name="Shapiro N."/>
            <person name="Ivanova N."/>
            <person name="Kyrpides N."/>
            <person name="Woyke T."/>
        </authorList>
    </citation>
    <scope>NUCLEOTIDE SEQUENCE [LARGE SCALE GENOMIC DNA]</scope>
    <source>
        <strain evidence="3 4">DSM 26524</strain>
    </source>
</reference>
<proteinExistence type="predicted"/>
<dbReference type="PANTHER" id="PTHR35579:SF3">
    <property type="entry name" value="CRISPR SYSTEM CMS ENDORIBONUCLEASE CSM3"/>
    <property type="match status" value="1"/>
</dbReference>
<dbReference type="GO" id="GO:0051607">
    <property type="term" value="P:defense response to virus"/>
    <property type="evidence" value="ECO:0007669"/>
    <property type="project" value="UniProtKB-KW"/>
</dbReference>
<dbReference type="EMBL" id="QGGY01000004">
    <property type="protein sequence ID" value="PWJ76599.1"/>
    <property type="molecule type" value="Genomic_DNA"/>
</dbReference>
<organism evidence="3 4">
    <name type="scientific">Murimonas intestini</name>
    <dbReference type="NCBI Taxonomy" id="1337051"/>
    <lineage>
        <taxon>Bacteria</taxon>
        <taxon>Bacillati</taxon>
        <taxon>Bacillota</taxon>
        <taxon>Clostridia</taxon>
        <taxon>Lachnospirales</taxon>
        <taxon>Lachnospiraceae</taxon>
        <taxon>Murimonas</taxon>
    </lineage>
</organism>
<dbReference type="Proteomes" id="UP000245412">
    <property type="component" value="Unassembled WGS sequence"/>
</dbReference>
<dbReference type="Pfam" id="PF03787">
    <property type="entry name" value="RAMPs"/>
    <property type="match status" value="1"/>
</dbReference>
<protein>
    <submittedName>
        <fullName evidence="3">CRISPR/Cas system CSM-associated protein Csm3 (Group 7 of RAMP superfamily)</fullName>
    </submittedName>
</protein>
<dbReference type="InterPro" id="IPR052216">
    <property type="entry name" value="CRISPR_Csm3_endoribonuclease"/>
</dbReference>
<name>A0AB73T5Q1_9FIRM</name>